<reference evidence="2" key="2">
    <citation type="journal article" date="2021" name="PeerJ">
        <title>Extensive microbial diversity within the chicken gut microbiome revealed by metagenomics and culture.</title>
        <authorList>
            <person name="Gilroy R."/>
            <person name="Ravi A."/>
            <person name="Getino M."/>
            <person name="Pursley I."/>
            <person name="Horton D.L."/>
            <person name="Alikhan N.F."/>
            <person name="Baker D."/>
            <person name="Gharbi K."/>
            <person name="Hall N."/>
            <person name="Watson M."/>
            <person name="Adriaenssens E.M."/>
            <person name="Foster-Nyarko E."/>
            <person name="Jarju S."/>
            <person name="Secka A."/>
            <person name="Antonio M."/>
            <person name="Oren A."/>
            <person name="Chaudhuri R.R."/>
            <person name="La Ragione R."/>
            <person name="Hildebrand F."/>
            <person name="Pallen M.J."/>
        </authorList>
    </citation>
    <scope>NUCLEOTIDE SEQUENCE</scope>
    <source>
        <strain evidence="2">CHK181-108</strain>
    </source>
</reference>
<organism evidence="2 3">
    <name type="scientific">Candidatus Ornithomonoglobus intestinigallinarum</name>
    <dbReference type="NCBI Taxonomy" id="2840894"/>
    <lineage>
        <taxon>Bacteria</taxon>
        <taxon>Bacillati</taxon>
        <taxon>Bacillota</taxon>
        <taxon>Clostridia</taxon>
        <taxon>Candidatus Ornithomonoglobus</taxon>
    </lineage>
</organism>
<evidence type="ECO:0000313" key="3">
    <source>
        <dbReference type="Proteomes" id="UP000824165"/>
    </source>
</evidence>
<sequence length="476" mass="52334">MKRTILAAIMLAMTVVCAGFSAAAAEQIVLDASAEYTSGGLEITATANNGTDEAKDCTMYFCVFEDDVLRAVRMSEQTVPAGTSSVTETISMAQPSEGQSFDIKVFMWDDYQDNSCIDGRYDLIDRIIAYSLNSSEELTVKSYDFTVRLEEGTYDINNSTLGRVKIDENTRLLDISSCWNEDEQKFNSGSNAGTVSFDMLIPGQTYGLTVIQPGMLSASPFVLISSGFSGVGRMAIIKDTYSAYDAESGSIITCFDVIENSEEKTLKCVDTSYYASVGDAVLYTLDNDGYGDLIYEISNVDMRGKDRFEYLSGIYNNGIISSDLWELGMYDEFIFAPVIDCDENGITVGSVAYGSEIGDKELTSGKAAYYVDSTQTYEYDDNICAYAMYDNNFRPMFAINAIEPQEVAKSVIAPPSENTASYLDAAGKYINLGMEDIDEQPNRIHFALLGIRGGAVIDVYSIKMRDDDIFSYFTGQ</sequence>
<proteinExistence type="predicted"/>
<reference evidence="2" key="1">
    <citation type="submission" date="2020-10" db="EMBL/GenBank/DDBJ databases">
        <authorList>
            <person name="Gilroy R."/>
        </authorList>
    </citation>
    <scope>NUCLEOTIDE SEQUENCE</scope>
    <source>
        <strain evidence="2">CHK181-108</strain>
    </source>
</reference>
<gene>
    <name evidence="2" type="ORF">IAA60_04550</name>
</gene>
<keyword evidence="1" id="KW-0732">Signal</keyword>
<feature type="signal peptide" evidence="1">
    <location>
        <begin position="1"/>
        <end position="18"/>
    </location>
</feature>
<dbReference type="EMBL" id="DVLU01000040">
    <property type="protein sequence ID" value="HIT85162.1"/>
    <property type="molecule type" value="Genomic_DNA"/>
</dbReference>
<evidence type="ECO:0000313" key="2">
    <source>
        <dbReference type="EMBL" id="HIT85162.1"/>
    </source>
</evidence>
<name>A0A9D1H224_9FIRM</name>
<dbReference type="Proteomes" id="UP000824165">
    <property type="component" value="Unassembled WGS sequence"/>
</dbReference>
<feature type="chain" id="PRO_5038745124" evidence="1">
    <location>
        <begin position="19"/>
        <end position="476"/>
    </location>
</feature>
<evidence type="ECO:0000256" key="1">
    <source>
        <dbReference type="SAM" id="SignalP"/>
    </source>
</evidence>
<accession>A0A9D1H224</accession>
<protein>
    <submittedName>
        <fullName evidence="2">Uncharacterized protein</fullName>
    </submittedName>
</protein>
<comment type="caution">
    <text evidence="2">The sequence shown here is derived from an EMBL/GenBank/DDBJ whole genome shotgun (WGS) entry which is preliminary data.</text>
</comment>
<dbReference type="AlphaFoldDB" id="A0A9D1H224"/>